<evidence type="ECO:0000256" key="8">
    <source>
        <dbReference type="RuleBase" id="RU361226"/>
    </source>
</evidence>
<evidence type="ECO:0000256" key="7">
    <source>
        <dbReference type="PIRSR" id="PIRSR601834-1"/>
    </source>
</evidence>
<dbReference type="InterPro" id="IPR017938">
    <property type="entry name" value="Riboflavin_synthase-like_b-brl"/>
</dbReference>
<feature type="binding site" evidence="7">
    <location>
        <position position="102"/>
    </location>
    <ligand>
        <name>FAD</name>
        <dbReference type="ChEBI" id="CHEBI:57692"/>
    </ligand>
</feature>
<sequence>MEPPDEADCCNSGCNPCILDVYEAQLRKYQKLGREKSGAVNALNPTSYTVFVLTGRKKINESVFFYTFKYADCRERQPNCLDYKPGQYFLLRGRDPQGEFTRAYTPIPVPQNASLEFTVLVRLYDTGRMSQLFKTMQVGGETSWRGPYGEFAPDYAHKFLVFIAQGTGIAPLYALIRDIVVHNEECESFVKLFFCVRNCDDILLRDELYELGSFWNFNYEVFCNNCDQNVAKYHETIHNKKMSFCDLENYVQGKLGQVQVMISGSETFGREIKEIIDRLGIESSHVYVF</sequence>
<dbReference type="PROSITE" id="PS51384">
    <property type="entry name" value="FAD_FR"/>
    <property type="match status" value="1"/>
</dbReference>
<dbReference type="PANTHER" id="PTHR19370:SF184">
    <property type="entry name" value="NADH-CYTOCHROME B5 REDUCTASE-LIKE"/>
    <property type="match status" value="1"/>
</dbReference>
<dbReference type="GO" id="GO:0090524">
    <property type="term" value="F:cytochrome-b5 reductase activity, acting on NADH"/>
    <property type="evidence" value="ECO:0007669"/>
    <property type="project" value="UniProtKB-EC"/>
</dbReference>
<dbReference type="Pfam" id="PF09791">
    <property type="entry name" value="Oxidored-like"/>
    <property type="match status" value="1"/>
</dbReference>
<protein>
    <recommendedName>
        <fullName evidence="8">NADH-cytochrome b5 reductase</fullName>
        <ecNumber evidence="8">1.6.2.2</ecNumber>
    </recommendedName>
</protein>
<evidence type="ECO:0000256" key="3">
    <source>
        <dbReference type="ARBA" id="ARBA00022630"/>
    </source>
</evidence>
<evidence type="ECO:0000313" key="10">
    <source>
        <dbReference type="EMBL" id="EFA05074.1"/>
    </source>
</evidence>
<keyword evidence="11" id="KW-1185">Reference proteome</keyword>
<comment type="catalytic activity">
    <reaction evidence="8">
        <text>2 Fe(III)-[cytochrome b5] + NADH = 2 Fe(II)-[cytochrome b5] + NAD(+) + H(+)</text>
        <dbReference type="Rhea" id="RHEA:46680"/>
        <dbReference type="Rhea" id="RHEA-COMP:10438"/>
        <dbReference type="Rhea" id="RHEA-COMP:10439"/>
        <dbReference type="ChEBI" id="CHEBI:15378"/>
        <dbReference type="ChEBI" id="CHEBI:29033"/>
        <dbReference type="ChEBI" id="CHEBI:29034"/>
        <dbReference type="ChEBI" id="CHEBI:57540"/>
        <dbReference type="ChEBI" id="CHEBI:57945"/>
        <dbReference type="EC" id="1.6.2.2"/>
    </reaction>
</comment>
<dbReference type="InterPro" id="IPR001709">
    <property type="entry name" value="Flavoprot_Pyr_Nucl_cyt_Rdtase"/>
</dbReference>
<feature type="domain" description="FAD-binding FR-type" evidence="9">
    <location>
        <begin position="46"/>
        <end position="154"/>
    </location>
</feature>
<dbReference type="SUPFAM" id="SSF63380">
    <property type="entry name" value="Riboflavin synthase domain-like"/>
    <property type="match status" value="1"/>
</dbReference>
<dbReference type="InterPro" id="IPR039261">
    <property type="entry name" value="FNR_nucleotide-bd"/>
</dbReference>
<feature type="binding site" evidence="7">
    <location>
        <position position="130"/>
    </location>
    <ligand>
        <name>FAD</name>
        <dbReference type="ChEBI" id="CHEBI:57692"/>
    </ligand>
</feature>
<feature type="binding site" evidence="7">
    <location>
        <position position="120"/>
    </location>
    <ligand>
        <name>FAD</name>
        <dbReference type="ChEBI" id="CHEBI:57692"/>
    </ligand>
</feature>
<evidence type="ECO:0000256" key="4">
    <source>
        <dbReference type="ARBA" id="ARBA00022827"/>
    </source>
</evidence>
<feature type="binding site" evidence="7">
    <location>
        <position position="104"/>
    </location>
    <ligand>
        <name>FAD</name>
        <dbReference type="ChEBI" id="CHEBI:57692"/>
    </ligand>
</feature>
<dbReference type="OMA" id="YSPYWTD"/>
<name>D2A5H5_TRICA</name>
<dbReference type="Proteomes" id="UP000007266">
    <property type="component" value="Linkage group 6"/>
</dbReference>
<dbReference type="PRINTS" id="PR00371">
    <property type="entry name" value="FPNCR"/>
</dbReference>
<evidence type="ECO:0000313" key="11">
    <source>
        <dbReference type="Proteomes" id="UP000007266"/>
    </source>
</evidence>
<dbReference type="EC" id="1.6.2.2" evidence="8"/>
<evidence type="ECO:0000256" key="1">
    <source>
        <dbReference type="ARBA" id="ARBA00001974"/>
    </source>
</evidence>
<evidence type="ECO:0000256" key="2">
    <source>
        <dbReference type="ARBA" id="ARBA00006105"/>
    </source>
</evidence>
<dbReference type="Pfam" id="PF00175">
    <property type="entry name" value="NAD_binding_1"/>
    <property type="match status" value="1"/>
</dbReference>
<proteinExistence type="inferred from homology"/>
<dbReference type="STRING" id="7070.D2A5H5"/>
<dbReference type="SUPFAM" id="SSF52343">
    <property type="entry name" value="Ferredoxin reductase-like, C-terminal NADP-linked domain"/>
    <property type="match status" value="1"/>
</dbReference>
<dbReference type="CDD" id="cd06183">
    <property type="entry name" value="cyt_b5_reduct_like"/>
    <property type="match status" value="1"/>
</dbReference>
<dbReference type="Gene3D" id="3.40.50.80">
    <property type="entry name" value="Nucleotide-binding domain of ferredoxin-NADP reductase (FNR) module"/>
    <property type="match status" value="1"/>
</dbReference>
<dbReference type="GO" id="GO:0016491">
    <property type="term" value="F:oxidoreductase activity"/>
    <property type="evidence" value="ECO:0000318"/>
    <property type="project" value="GO_Central"/>
</dbReference>
<dbReference type="InterPro" id="IPR017927">
    <property type="entry name" value="FAD-bd_FR_type"/>
</dbReference>
<dbReference type="eggNOG" id="KOG0534">
    <property type="taxonomic scope" value="Eukaryota"/>
</dbReference>
<dbReference type="FunCoup" id="D2A5H5">
    <property type="interactions" value="321"/>
</dbReference>
<dbReference type="AlphaFoldDB" id="D2A5H5"/>
<dbReference type="Gene3D" id="2.40.30.10">
    <property type="entry name" value="Translation factors"/>
    <property type="match status" value="1"/>
</dbReference>
<evidence type="ECO:0000259" key="9">
    <source>
        <dbReference type="PROSITE" id="PS51384"/>
    </source>
</evidence>
<accession>D2A5H5</accession>
<keyword evidence="5 8" id="KW-0560">Oxidoreductase</keyword>
<dbReference type="InterPro" id="IPR008333">
    <property type="entry name" value="Cbr1-like_FAD-bd_dom"/>
</dbReference>
<reference evidence="10 11" key="1">
    <citation type="journal article" date="2008" name="Nature">
        <title>The genome of the model beetle and pest Tribolium castaneum.</title>
        <authorList>
            <consortium name="Tribolium Genome Sequencing Consortium"/>
            <person name="Richards S."/>
            <person name="Gibbs R.A."/>
            <person name="Weinstock G.M."/>
            <person name="Brown S.J."/>
            <person name="Denell R."/>
            <person name="Beeman R.W."/>
            <person name="Gibbs R."/>
            <person name="Beeman R.W."/>
            <person name="Brown S.J."/>
            <person name="Bucher G."/>
            <person name="Friedrich M."/>
            <person name="Grimmelikhuijzen C.J."/>
            <person name="Klingler M."/>
            <person name="Lorenzen M."/>
            <person name="Richards S."/>
            <person name="Roth S."/>
            <person name="Schroder R."/>
            <person name="Tautz D."/>
            <person name="Zdobnov E.M."/>
            <person name="Muzny D."/>
            <person name="Gibbs R.A."/>
            <person name="Weinstock G.M."/>
            <person name="Attaway T."/>
            <person name="Bell S."/>
            <person name="Buhay C.J."/>
            <person name="Chandrabose M.N."/>
            <person name="Chavez D."/>
            <person name="Clerk-Blankenburg K.P."/>
            <person name="Cree A."/>
            <person name="Dao M."/>
            <person name="Davis C."/>
            <person name="Chacko J."/>
            <person name="Dinh H."/>
            <person name="Dugan-Rocha S."/>
            <person name="Fowler G."/>
            <person name="Garner T.T."/>
            <person name="Garnes J."/>
            <person name="Gnirke A."/>
            <person name="Hawes A."/>
            <person name="Hernandez J."/>
            <person name="Hines S."/>
            <person name="Holder M."/>
            <person name="Hume J."/>
            <person name="Jhangiani S.N."/>
            <person name="Joshi V."/>
            <person name="Khan Z.M."/>
            <person name="Jackson L."/>
            <person name="Kovar C."/>
            <person name="Kowis A."/>
            <person name="Lee S."/>
            <person name="Lewis L.R."/>
            <person name="Margolis J."/>
            <person name="Morgan M."/>
            <person name="Nazareth L.V."/>
            <person name="Nguyen N."/>
            <person name="Okwuonu G."/>
            <person name="Parker D."/>
            <person name="Richards S."/>
            <person name="Ruiz S.J."/>
            <person name="Santibanez J."/>
            <person name="Savard J."/>
            <person name="Scherer S.E."/>
            <person name="Schneider B."/>
            <person name="Sodergren E."/>
            <person name="Tautz D."/>
            <person name="Vattahil S."/>
            <person name="Villasana D."/>
            <person name="White C.S."/>
            <person name="Wright R."/>
            <person name="Park Y."/>
            <person name="Beeman R.W."/>
            <person name="Lord J."/>
            <person name="Oppert B."/>
            <person name="Lorenzen M."/>
            <person name="Brown S."/>
            <person name="Wang L."/>
            <person name="Savard J."/>
            <person name="Tautz D."/>
            <person name="Richards S."/>
            <person name="Weinstock G."/>
            <person name="Gibbs R.A."/>
            <person name="Liu Y."/>
            <person name="Worley K."/>
            <person name="Weinstock G."/>
            <person name="Elsik C.G."/>
            <person name="Reese J.T."/>
            <person name="Elhaik E."/>
            <person name="Landan G."/>
            <person name="Graur D."/>
            <person name="Arensburger P."/>
            <person name="Atkinson P."/>
            <person name="Beeman R.W."/>
            <person name="Beidler J."/>
            <person name="Brown S.J."/>
            <person name="Demuth J.P."/>
            <person name="Drury D.W."/>
            <person name="Du Y.Z."/>
            <person name="Fujiwara H."/>
            <person name="Lorenzen M."/>
            <person name="Maselli V."/>
            <person name="Osanai M."/>
            <person name="Park Y."/>
            <person name="Robertson H.M."/>
            <person name="Tu Z."/>
            <person name="Wang J.J."/>
            <person name="Wang S."/>
            <person name="Richards S."/>
            <person name="Song H."/>
            <person name="Zhang L."/>
            <person name="Sodergren E."/>
            <person name="Werner D."/>
            <person name="Stanke M."/>
            <person name="Morgenstern B."/>
            <person name="Solovyev V."/>
            <person name="Kosarev P."/>
            <person name="Brown G."/>
            <person name="Chen H.C."/>
            <person name="Ermolaeva O."/>
            <person name="Hlavina W."/>
            <person name="Kapustin Y."/>
            <person name="Kiryutin B."/>
            <person name="Kitts P."/>
            <person name="Maglott D."/>
            <person name="Pruitt K."/>
            <person name="Sapojnikov V."/>
            <person name="Souvorov A."/>
            <person name="Mackey A.J."/>
            <person name="Waterhouse R.M."/>
            <person name="Wyder S."/>
            <person name="Zdobnov E.M."/>
            <person name="Zdobnov E.M."/>
            <person name="Wyder S."/>
            <person name="Kriventseva E.V."/>
            <person name="Kadowaki T."/>
            <person name="Bork P."/>
            <person name="Aranda M."/>
            <person name="Bao R."/>
            <person name="Beermann A."/>
            <person name="Berns N."/>
            <person name="Bolognesi R."/>
            <person name="Bonneton F."/>
            <person name="Bopp D."/>
            <person name="Brown S.J."/>
            <person name="Bucher G."/>
            <person name="Butts T."/>
            <person name="Chaumot A."/>
            <person name="Denell R.E."/>
            <person name="Ferrier D.E."/>
            <person name="Friedrich M."/>
            <person name="Gordon C.M."/>
            <person name="Jindra M."/>
            <person name="Klingler M."/>
            <person name="Lan Q."/>
            <person name="Lattorff H.M."/>
            <person name="Laudet V."/>
            <person name="von Levetsow C."/>
            <person name="Liu Z."/>
            <person name="Lutz R."/>
            <person name="Lynch J.A."/>
            <person name="da Fonseca R.N."/>
            <person name="Posnien N."/>
            <person name="Reuter R."/>
            <person name="Roth S."/>
            <person name="Savard J."/>
            <person name="Schinko J.B."/>
            <person name="Schmitt C."/>
            <person name="Schoppmeier M."/>
            <person name="Schroder R."/>
            <person name="Shippy T.D."/>
            <person name="Simonnet F."/>
            <person name="Marques-Souza H."/>
            <person name="Tautz D."/>
            <person name="Tomoyasu Y."/>
            <person name="Trauner J."/>
            <person name="Van der Zee M."/>
            <person name="Vervoort M."/>
            <person name="Wittkopp N."/>
            <person name="Wimmer E.A."/>
            <person name="Yang X."/>
            <person name="Jones A.K."/>
            <person name="Sattelle D.B."/>
            <person name="Ebert P.R."/>
            <person name="Nelson D."/>
            <person name="Scott J.G."/>
            <person name="Beeman R.W."/>
            <person name="Muthukrishnan S."/>
            <person name="Kramer K.J."/>
            <person name="Arakane Y."/>
            <person name="Beeman R.W."/>
            <person name="Zhu Q."/>
            <person name="Hogenkamp D."/>
            <person name="Dixit R."/>
            <person name="Oppert B."/>
            <person name="Jiang H."/>
            <person name="Zou Z."/>
            <person name="Marshall J."/>
            <person name="Elpidina E."/>
            <person name="Vinokurov K."/>
            <person name="Oppert C."/>
            <person name="Zou Z."/>
            <person name="Evans J."/>
            <person name="Lu Z."/>
            <person name="Zhao P."/>
            <person name="Sumathipala N."/>
            <person name="Altincicek B."/>
            <person name="Vilcinskas A."/>
            <person name="Williams M."/>
            <person name="Hultmark D."/>
            <person name="Hetru C."/>
            <person name="Jiang H."/>
            <person name="Grimmelikhuijzen C.J."/>
            <person name="Hauser F."/>
            <person name="Cazzamali G."/>
            <person name="Williamson M."/>
            <person name="Park Y."/>
            <person name="Li B."/>
            <person name="Tanaka Y."/>
            <person name="Predel R."/>
            <person name="Neupert S."/>
            <person name="Schachtner J."/>
            <person name="Verleyen P."/>
            <person name="Raible F."/>
            <person name="Bork P."/>
            <person name="Friedrich M."/>
            <person name="Walden K.K."/>
            <person name="Robertson H.M."/>
            <person name="Angeli S."/>
            <person name="Foret S."/>
            <person name="Bucher G."/>
            <person name="Schuetz S."/>
            <person name="Maleszka R."/>
            <person name="Wimmer E.A."/>
            <person name="Beeman R.W."/>
            <person name="Lorenzen M."/>
            <person name="Tomoyasu Y."/>
            <person name="Miller S.C."/>
            <person name="Grossmann D."/>
            <person name="Bucher G."/>
        </authorList>
    </citation>
    <scope>NUCLEOTIDE SEQUENCE [LARGE SCALE GENOMIC DNA]</scope>
    <source>
        <strain evidence="10 11">Georgia GA2</strain>
    </source>
</reference>
<evidence type="ECO:0000256" key="5">
    <source>
        <dbReference type="ARBA" id="ARBA00023002"/>
    </source>
</evidence>
<dbReference type="PANTHER" id="PTHR19370">
    <property type="entry name" value="NADH-CYTOCHROME B5 REDUCTASE"/>
    <property type="match status" value="1"/>
</dbReference>
<dbReference type="PhylomeDB" id="D2A5H5"/>
<evidence type="ECO:0000256" key="6">
    <source>
        <dbReference type="ARBA" id="ARBA00023027"/>
    </source>
</evidence>
<dbReference type="HOGENOM" id="CLU_003827_9_3_1"/>
<dbReference type="InterPro" id="IPR001834">
    <property type="entry name" value="CBR-like"/>
</dbReference>
<keyword evidence="6 8" id="KW-0520">NAD</keyword>
<dbReference type="KEGG" id="tca:100142565"/>
<organism evidence="10 11">
    <name type="scientific">Tribolium castaneum</name>
    <name type="common">Red flour beetle</name>
    <dbReference type="NCBI Taxonomy" id="7070"/>
    <lineage>
        <taxon>Eukaryota</taxon>
        <taxon>Metazoa</taxon>
        <taxon>Ecdysozoa</taxon>
        <taxon>Arthropoda</taxon>
        <taxon>Hexapoda</taxon>
        <taxon>Insecta</taxon>
        <taxon>Pterygota</taxon>
        <taxon>Neoptera</taxon>
        <taxon>Endopterygota</taxon>
        <taxon>Coleoptera</taxon>
        <taxon>Polyphaga</taxon>
        <taxon>Cucujiformia</taxon>
        <taxon>Tenebrionidae</taxon>
        <taxon>Tenebrionidae incertae sedis</taxon>
        <taxon>Tribolium</taxon>
    </lineage>
</organism>
<dbReference type="Pfam" id="PF00970">
    <property type="entry name" value="FAD_binding_6"/>
    <property type="match status" value="1"/>
</dbReference>
<dbReference type="InParanoid" id="D2A5H5"/>
<dbReference type="OrthoDB" id="432685at2759"/>
<comment type="similarity">
    <text evidence="2 8">Belongs to the flavoprotein pyridine nucleotide cytochrome reductase family.</text>
</comment>
<dbReference type="EMBL" id="KQ971345">
    <property type="protein sequence ID" value="EFA05074.1"/>
    <property type="molecule type" value="Genomic_DNA"/>
</dbReference>
<feature type="binding site" evidence="7">
    <location>
        <position position="129"/>
    </location>
    <ligand>
        <name>FAD</name>
        <dbReference type="ChEBI" id="CHEBI:57692"/>
    </ligand>
</feature>
<keyword evidence="4 7" id="KW-0274">FAD</keyword>
<dbReference type="PRINTS" id="PR00406">
    <property type="entry name" value="CYTB5RDTASE"/>
</dbReference>
<dbReference type="InterPro" id="IPR019180">
    <property type="entry name" value="Oxidoreductase-like_N"/>
</dbReference>
<gene>
    <name evidence="10" type="primary">GLEAN_15171</name>
    <name evidence="10" type="ORF">TcasGA2_TC015171</name>
</gene>
<comment type="cofactor">
    <cofactor evidence="1 7 8">
        <name>FAD</name>
        <dbReference type="ChEBI" id="CHEBI:57692"/>
    </cofactor>
</comment>
<dbReference type="InterPro" id="IPR001433">
    <property type="entry name" value="OxRdtase_FAD/NAD-bd"/>
</dbReference>
<reference evidence="10 11" key="2">
    <citation type="journal article" date="2010" name="Nucleic Acids Res.">
        <title>BeetleBase in 2010: revisions to provide comprehensive genomic information for Tribolium castaneum.</title>
        <authorList>
            <person name="Kim H.S."/>
            <person name="Murphy T."/>
            <person name="Xia J."/>
            <person name="Caragea D."/>
            <person name="Park Y."/>
            <person name="Beeman R.W."/>
            <person name="Lorenzen M.D."/>
            <person name="Butcher S."/>
            <person name="Manak J.R."/>
            <person name="Brown S.J."/>
        </authorList>
    </citation>
    <scope>GENOME REANNOTATION</scope>
    <source>
        <strain evidence="10 11">Georgia GA2</strain>
    </source>
</reference>
<keyword evidence="3 7" id="KW-0285">Flavoprotein</keyword>